<evidence type="ECO:0000256" key="8">
    <source>
        <dbReference type="PIRNR" id="PIRNR003107"/>
    </source>
</evidence>
<evidence type="ECO:0000259" key="9">
    <source>
        <dbReference type="Pfam" id="PF01895"/>
    </source>
</evidence>
<dbReference type="Proteomes" id="UP000319004">
    <property type="component" value="Chromosome"/>
</dbReference>
<evidence type="ECO:0000313" key="10">
    <source>
        <dbReference type="EMBL" id="QDV44670.1"/>
    </source>
</evidence>
<keyword evidence="5 8" id="KW-0963">Cytoplasm</keyword>
<dbReference type="InterPro" id="IPR028366">
    <property type="entry name" value="PhoU"/>
</dbReference>
<protein>
    <recommendedName>
        <fullName evidence="8">Phosphate-specific transport system accessory protein PhoU</fullName>
    </recommendedName>
</protein>
<evidence type="ECO:0000256" key="3">
    <source>
        <dbReference type="ARBA" id="ARBA00011738"/>
    </source>
</evidence>
<dbReference type="GO" id="GO:0006817">
    <property type="term" value="P:phosphate ion transport"/>
    <property type="evidence" value="ECO:0007669"/>
    <property type="project" value="UniProtKB-KW"/>
</dbReference>
<feature type="domain" description="PhoU" evidence="9">
    <location>
        <begin position="120"/>
        <end position="203"/>
    </location>
</feature>
<dbReference type="InterPro" id="IPR026022">
    <property type="entry name" value="PhoU_dom"/>
</dbReference>
<comment type="function">
    <text evidence="7 8">Plays a role in the regulation of phosphate uptake.</text>
</comment>
<evidence type="ECO:0000256" key="1">
    <source>
        <dbReference type="ARBA" id="ARBA00004496"/>
    </source>
</evidence>
<comment type="subunit">
    <text evidence="3 8">Homodimer.</text>
</comment>
<organism evidence="10 11">
    <name type="scientific">Stieleria neptunia</name>
    <dbReference type="NCBI Taxonomy" id="2527979"/>
    <lineage>
        <taxon>Bacteria</taxon>
        <taxon>Pseudomonadati</taxon>
        <taxon>Planctomycetota</taxon>
        <taxon>Planctomycetia</taxon>
        <taxon>Pirellulales</taxon>
        <taxon>Pirellulaceae</taxon>
        <taxon>Stieleria</taxon>
    </lineage>
</organism>
<evidence type="ECO:0000256" key="5">
    <source>
        <dbReference type="ARBA" id="ARBA00022490"/>
    </source>
</evidence>
<dbReference type="Pfam" id="PF01895">
    <property type="entry name" value="PhoU"/>
    <property type="match status" value="2"/>
</dbReference>
<dbReference type="GO" id="GO:0045936">
    <property type="term" value="P:negative regulation of phosphate metabolic process"/>
    <property type="evidence" value="ECO:0007669"/>
    <property type="project" value="InterPro"/>
</dbReference>
<feature type="domain" description="PhoU" evidence="9">
    <location>
        <begin position="21"/>
        <end position="103"/>
    </location>
</feature>
<dbReference type="NCBIfam" id="TIGR02135">
    <property type="entry name" value="phoU_full"/>
    <property type="match status" value="1"/>
</dbReference>
<evidence type="ECO:0000256" key="7">
    <source>
        <dbReference type="ARBA" id="ARBA00056181"/>
    </source>
</evidence>
<keyword evidence="4 8" id="KW-0813">Transport</keyword>
<dbReference type="PANTHER" id="PTHR42930:SF3">
    <property type="entry name" value="PHOSPHATE-SPECIFIC TRANSPORT SYSTEM ACCESSORY PROTEIN PHOU"/>
    <property type="match status" value="1"/>
</dbReference>
<proteinExistence type="inferred from homology"/>
<dbReference type="EMBL" id="CP037423">
    <property type="protein sequence ID" value="QDV44670.1"/>
    <property type="molecule type" value="Genomic_DNA"/>
</dbReference>
<comment type="subcellular location">
    <subcellularLocation>
        <location evidence="1 8">Cytoplasm</location>
    </subcellularLocation>
</comment>
<dbReference type="SUPFAM" id="SSF109755">
    <property type="entry name" value="PhoU-like"/>
    <property type="match status" value="1"/>
</dbReference>
<dbReference type="FunFam" id="1.20.58.220:FF:000004">
    <property type="entry name" value="Phosphate-specific transport system accessory protein PhoU"/>
    <property type="match status" value="1"/>
</dbReference>
<dbReference type="Gene3D" id="1.20.58.220">
    <property type="entry name" value="Phosphate transport system protein phou homolog 2, domain 2"/>
    <property type="match status" value="2"/>
</dbReference>
<dbReference type="GO" id="GO:0030643">
    <property type="term" value="P:intracellular phosphate ion homeostasis"/>
    <property type="evidence" value="ECO:0007669"/>
    <property type="project" value="InterPro"/>
</dbReference>
<keyword evidence="11" id="KW-1185">Reference proteome</keyword>
<evidence type="ECO:0000313" key="11">
    <source>
        <dbReference type="Proteomes" id="UP000319004"/>
    </source>
</evidence>
<dbReference type="PIRSF" id="PIRSF003107">
    <property type="entry name" value="PhoU"/>
    <property type="match status" value="1"/>
</dbReference>
<sequence>MSKHLQRELESLREQLVNQFTVVEQMIQLAVRALVERRTDFADRVIESDEGVDITDVKIEEECLKLLALHQPMAGDLRWLITVVKVNGELERMADTACNIAERAKAMSSFPLFTVPEKMNEMVDATIRMVRRSLDAFVTTDARMAVEVIKMDDLVDQQNREIIEHLHELIKADPALVEPALHCFSASRQLERIGDLAENLAEETIYLVEGEIVRHKHGGLGDSDTQ</sequence>
<dbReference type="RefSeq" id="WP_197455269.1">
    <property type="nucleotide sequence ID" value="NZ_CP037423.1"/>
</dbReference>
<name>A0A518HUZ2_9BACT</name>
<keyword evidence="6 8" id="KW-0592">Phosphate transport</keyword>
<dbReference type="InterPro" id="IPR038078">
    <property type="entry name" value="PhoU-like_sf"/>
</dbReference>
<evidence type="ECO:0000256" key="6">
    <source>
        <dbReference type="ARBA" id="ARBA00022592"/>
    </source>
</evidence>
<gene>
    <name evidence="10" type="ORF">Enr13x_45380</name>
</gene>
<accession>A0A518HUZ2</accession>
<reference evidence="10 11" key="1">
    <citation type="submission" date="2019-03" db="EMBL/GenBank/DDBJ databases">
        <title>Deep-cultivation of Planctomycetes and their phenomic and genomic characterization uncovers novel biology.</title>
        <authorList>
            <person name="Wiegand S."/>
            <person name="Jogler M."/>
            <person name="Boedeker C."/>
            <person name="Pinto D."/>
            <person name="Vollmers J."/>
            <person name="Rivas-Marin E."/>
            <person name="Kohn T."/>
            <person name="Peeters S.H."/>
            <person name="Heuer A."/>
            <person name="Rast P."/>
            <person name="Oberbeckmann S."/>
            <person name="Bunk B."/>
            <person name="Jeske O."/>
            <person name="Meyerdierks A."/>
            <person name="Storesund J.E."/>
            <person name="Kallscheuer N."/>
            <person name="Luecker S."/>
            <person name="Lage O.M."/>
            <person name="Pohl T."/>
            <person name="Merkel B.J."/>
            <person name="Hornburger P."/>
            <person name="Mueller R.-W."/>
            <person name="Bruemmer F."/>
            <person name="Labrenz M."/>
            <person name="Spormann A.M."/>
            <person name="Op den Camp H."/>
            <person name="Overmann J."/>
            <person name="Amann R."/>
            <person name="Jetten M.S.M."/>
            <person name="Mascher T."/>
            <person name="Medema M.H."/>
            <person name="Devos D.P."/>
            <person name="Kaster A.-K."/>
            <person name="Ovreas L."/>
            <person name="Rohde M."/>
            <person name="Galperin M.Y."/>
            <person name="Jogler C."/>
        </authorList>
    </citation>
    <scope>NUCLEOTIDE SEQUENCE [LARGE SCALE GENOMIC DNA]</scope>
    <source>
        <strain evidence="10 11">Enr13</strain>
    </source>
</reference>
<dbReference type="KEGG" id="snep:Enr13x_45380"/>
<evidence type="ECO:0000256" key="4">
    <source>
        <dbReference type="ARBA" id="ARBA00022448"/>
    </source>
</evidence>
<evidence type="ECO:0000256" key="2">
    <source>
        <dbReference type="ARBA" id="ARBA00008107"/>
    </source>
</evidence>
<dbReference type="GO" id="GO:0005737">
    <property type="term" value="C:cytoplasm"/>
    <property type="evidence" value="ECO:0007669"/>
    <property type="project" value="UniProtKB-SubCell"/>
</dbReference>
<dbReference type="AlphaFoldDB" id="A0A518HUZ2"/>
<dbReference type="PANTHER" id="PTHR42930">
    <property type="entry name" value="PHOSPHATE-SPECIFIC TRANSPORT SYSTEM ACCESSORY PROTEIN PHOU"/>
    <property type="match status" value="1"/>
</dbReference>
<comment type="similarity">
    <text evidence="2 8">Belongs to the PhoU family.</text>
</comment>